<comment type="caution">
    <text evidence="1">The sequence shown here is derived from an EMBL/GenBank/DDBJ whole genome shotgun (WGS) entry which is preliminary data.</text>
</comment>
<name>A0ABS9MM98_9FIRM</name>
<accession>A0ABS9MM98</accession>
<proteinExistence type="predicted"/>
<protein>
    <submittedName>
        <fullName evidence="1">Uncharacterized protein</fullName>
    </submittedName>
</protein>
<dbReference type="Proteomes" id="UP001298681">
    <property type="component" value="Unassembled WGS sequence"/>
</dbReference>
<evidence type="ECO:0000313" key="2">
    <source>
        <dbReference type="Proteomes" id="UP001298681"/>
    </source>
</evidence>
<evidence type="ECO:0000313" key="1">
    <source>
        <dbReference type="EMBL" id="MCG4611950.1"/>
    </source>
</evidence>
<reference evidence="1 2" key="1">
    <citation type="submission" date="2022-01" db="EMBL/GenBank/DDBJ databases">
        <title>Collection of gut derived symbiotic bacterial strains cultured from healthy donors.</title>
        <authorList>
            <person name="Lin H."/>
            <person name="Kohout C."/>
            <person name="Waligurski E."/>
            <person name="Pamer E.G."/>
        </authorList>
    </citation>
    <scope>NUCLEOTIDE SEQUENCE [LARGE SCALE GENOMIC DNA]</scope>
    <source>
        <strain evidence="1 2">DFI.7.58</strain>
    </source>
</reference>
<dbReference type="EMBL" id="JAKNHQ010000032">
    <property type="protein sequence ID" value="MCG4611950.1"/>
    <property type="molecule type" value="Genomic_DNA"/>
</dbReference>
<gene>
    <name evidence="1" type="ORF">L0P57_13565</name>
</gene>
<keyword evidence="2" id="KW-1185">Reference proteome</keyword>
<dbReference type="RefSeq" id="WP_087235223.1">
    <property type="nucleotide sequence ID" value="NZ_JAKNHQ010000032.1"/>
</dbReference>
<sequence>MQAYQSVLDKLNAEYGTTFHFPTDEELQAAGLTNTIDPRTVNVSAEELEKQLRPIAERISQANAEAGKE</sequence>
<organism evidence="1 2">
    <name type="scientific">Anaeromassilibacillus senegalensis</name>
    <dbReference type="NCBI Taxonomy" id="1673717"/>
    <lineage>
        <taxon>Bacteria</taxon>
        <taxon>Bacillati</taxon>
        <taxon>Bacillota</taxon>
        <taxon>Clostridia</taxon>
        <taxon>Eubacteriales</taxon>
        <taxon>Acutalibacteraceae</taxon>
        <taxon>Anaeromassilibacillus</taxon>
    </lineage>
</organism>